<organism evidence="2 3">
    <name type="scientific">Actinomadura fibrosa</name>
    <dbReference type="NCBI Taxonomy" id="111802"/>
    <lineage>
        <taxon>Bacteria</taxon>
        <taxon>Bacillati</taxon>
        <taxon>Actinomycetota</taxon>
        <taxon>Actinomycetes</taxon>
        <taxon>Streptosporangiales</taxon>
        <taxon>Thermomonosporaceae</taxon>
        <taxon>Actinomadura</taxon>
    </lineage>
</organism>
<proteinExistence type="predicted"/>
<comment type="caution">
    <text evidence="2">The sequence shown here is derived from an EMBL/GenBank/DDBJ whole genome shotgun (WGS) entry which is preliminary data.</text>
</comment>
<dbReference type="EMBL" id="JBHTGP010000017">
    <property type="protein sequence ID" value="MFD0689313.1"/>
    <property type="molecule type" value="Genomic_DNA"/>
</dbReference>
<name>A0ABW2XS39_9ACTN</name>
<sequence>MTASDRAHVRRLLADTDPLAPGQYAGAADDADGRRTLAGILADPPRRRPILRRRVSSRRRRWLVVTGSAVAVVSAAGAAGAAGFAPTSVIEGLLRGEEPYTTWGKLDTSKAQLVIEARGPDGALAQWWFAPGEKGGGCVYLRSVTAHGKSDGSTECSGPPGILPPRDEKLRISYAPLADDWMGVVGRAAPPAVRIRVTFGDGTRELVPVRADGYFMRVFDRRRPAGTETVDTAALDAEGRVLASQRTEGS</sequence>
<protein>
    <submittedName>
        <fullName evidence="2">Uncharacterized protein</fullName>
    </submittedName>
</protein>
<dbReference type="RefSeq" id="WP_131760846.1">
    <property type="nucleotide sequence ID" value="NZ_CAACUY010000133.1"/>
</dbReference>
<evidence type="ECO:0000313" key="3">
    <source>
        <dbReference type="Proteomes" id="UP001597063"/>
    </source>
</evidence>
<keyword evidence="1" id="KW-1133">Transmembrane helix</keyword>
<dbReference type="Proteomes" id="UP001597063">
    <property type="component" value="Unassembled WGS sequence"/>
</dbReference>
<evidence type="ECO:0000256" key="1">
    <source>
        <dbReference type="SAM" id="Phobius"/>
    </source>
</evidence>
<keyword evidence="1" id="KW-0812">Transmembrane</keyword>
<gene>
    <name evidence="2" type="ORF">ACFQZM_32845</name>
</gene>
<accession>A0ABW2XS39</accession>
<keyword evidence="1" id="KW-0472">Membrane</keyword>
<reference evidence="3" key="1">
    <citation type="journal article" date="2019" name="Int. J. Syst. Evol. Microbiol.">
        <title>The Global Catalogue of Microorganisms (GCM) 10K type strain sequencing project: providing services to taxonomists for standard genome sequencing and annotation.</title>
        <authorList>
            <consortium name="The Broad Institute Genomics Platform"/>
            <consortium name="The Broad Institute Genome Sequencing Center for Infectious Disease"/>
            <person name="Wu L."/>
            <person name="Ma J."/>
        </authorList>
    </citation>
    <scope>NUCLEOTIDE SEQUENCE [LARGE SCALE GENOMIC DNA]</scope>
    <source>
        <strain evidence="3">JCM 9371</strain>
    </source>
</reference>
<evidence type="ECO:0000313" key="2">
    <source>
        <dbReference type="EMBL" id="MFD0689313.1"/>
    </source>
</evidence>
<feature type="transmembrane region" description="Helical" evidence="1">
    <location>
        <begin position="62"/>
        <end position="85"/>
    </location>
</feature>
<keyword evidence="3" id="KW-1185">Reference proteome</keyword>